<gene>
    <name evidence="2" type="ordered locus">AXY_07400</name>
</gene>
<feature type="transmembrane region" description="Helical" evidence="1">
    <location>
        <begin position="7"/>
        <end position="26"/>
    </location>
</feature>
<accession>K0J176</accession>
<dbReference type="HOGENOM" id="CLU_2784756_0_0_9"/>
<keyword evidence="1" id="KW-1133">Transmembrane helix</keyword>
<name>K0J176_AMPXN</name>
<proteinExistence type="predicted"/>
<dbReference type="EMBL" id="AP012050">
    <property type="protein sequence ID" value="BAM46872.1"/>
    <property type="molecule type" value="Genomic_DNA"/>
</dbReference>
<sequence length="68" mass="8088">MRKYYSVIFIITVVSTLITSGVLTYINSNHSTFDSPFLKWMIMLFILLVLQVILLIYIYFKYIKNEVD</sequence>
<evidence type="ECO:0000313" key="3">
    <source>
        <dbReference type="Proteomes" id="UP000006294"/>
    </source>
</evidence>
<evidence type="ECO:0000256" key="1">
    <source>
        <dbReference type="SAM" id="Phobius"/>
    </source>
</evidence>
<keyword evidence="3" id="KW-1185">Reference proteome</keyword>
<organism evidence="2 3">
    <name type="scientific">Amphibacillus xylanus (strain ATCC 51415 / DSM 6626 / JCM 7361 / LMG 17667 / NBRC 15112 / Ep01)</name>
    <dbReference type="NCBI Taxonomy" id="698758"/>
    <lineage>
        <taxon>Bacteria</taxon>
        <taxon>Bacillati</taxon>
        <taxon>Bacillota</taxon>
        <taxon>Bacilli</taxon>
        <taxon>Bacillales</taxon>
        <taxon>Bacillaceae</taxon>
        <taxon>Amphibacillus</taxon>
    </lineage>
</organism>
<dbReference type="STRING" id="698758.AXY_07400"/>
<protein>
    <submittedName>
        <fullName evidence="2">Uncharacterized protein</fullName>
    </submittedName>
</protein>
<dbReference type="KEGG" id="axl:AXY_07400"/>
<keyword evidence="1" id="KW-0472">Membrane</keyword>
<feature type="transmembrane region" description="Helical" evidence="1">
    <location>
        <begin position="38"/>
        <end position="60"/>
    </location>
</feature>
<dbReference type="Proteomes" id="UP000006294">
    <property type="component" value="Chromosome"/>
</dbReference>
<reference evidence="2 3" key="1">
    <citation type="submission" date="2011-01" db="EMBL/GenBank/DDBJ databases">
        <title>Whole genome sequence of Amphibacillus xylinus NBRC 15112.</title>
        <authorList>
            <person name="Nakazawa H."/>
            <person name="Katano Y."/>
            <person name="Nakamura S."/>
            <person name="Sasagawa M."/>
            <person name="Fukada J."/>
            <person name="Arai T."/>
            <person name="Sasakura N."/>
            <person name="Mochizuki D."/>
            <person name="Hosoyama A."/>
            <person name="Harada K."/>
            <person name="Horikawa H."/>
            <person name="Kato Y."/>
            <person name="Harada T."/>
            <person name="Sasaki K."/>
            <person name="Sekiguchi M."/>
            <person name="Hodoyama M."/>
            <person name="Nishiko R."/>
            <person name="Narita H."/>
            <person name="Hanamaki A."/>
            <person name="Hata C."/>
            <person name="Konno Y."/>
            <person name="Niimura Y."/>
            <person name="Yamazaki S."/>
            <person name="Fujita N."/>
        </authorList>
    </citation>
    <scope>NUCLEOTIDE SEQUENCE [LARGE SCALE GENOMIC DNA]</scope>
    <source>
        <strain evidence="3">ATCC 51415 / DSM 6626 / JCM 7361 / LMG 17667 / NBRC 15112 / Ep01</strain>
    </source>
</reference>
<keyword evidence="1" id="KW-0812">Transmembrane</keyword>
<evidence type="ECO:0000313" key="2">
    <source>
        <dbReference type="EMBL" id="BAM46872.1"/>
    </source>
</evidence>
<dbReference type="AlphaFoldDB" id="K0J176"/>